<evidence type="ECO:0000313" key="2">
    <source>
        <dbReference type="Proteomes" id="UP001157502"/>
    </source>
</evidence>
<dbReference type="Proteomes" id="UP001157502">
    <property type="component" value="Chromosome 20"/>
</dbReference>
<evidence type="ECO:0000313" key="1">
    <source>
        <dbReference type="EMBL" id="KAJ7996500.1"/>
    </source>
</evidence>
<sequence>MPGHHQQCRPSAVATLAPPTILTLQQCRLRCHTLRHPSPSADHDHPPAQCDCGQPPGGRPPALSACPSQQCHHPTSRVPSSSRGPALSSGQPSSRPATWQCACPPAALPPPVSLPHSLSRWRHPPTAIAIPAVAGRPQRCQPQRVRRPRPPAVPGHSLSGHSSAAPPSQQSPGLPSTVATPSSGLTSNPWSPFLQQCDPTRPPSNGRHQCAGPSTCLGPPSSPALQPHSSAAAIARRPAPPRSPPPAESPATWQVWPPSVTLQPIRRPTLARRPHPPAGAPAPPQPAPPSSSRDTQQWRPRHPSGVACMTDPAWGPALQQSPAPPLGGALHCRGRCPALQRWRPLPDGRHLNLSRPLPHPSSSPTLQQVCHTSSGADPQPRALQRTTPAVAAPLPASPGPALQRGGGTLSSRPGRHASPTSLPSARSRNPTSPFDCLQQSPAPPLQPVAALPSVLTLSSAPASRVPSPMSGRPPSSRCGPHPPASRGPTLLSRRPHPPASAARPSGSAASTTLQQSPAHTNPVRPHPPAVAGPTLQRVACPTIQPYRDHLPDSV</sequence>
<dbReference type="EMBL" id="CM055747">
    <property type="protein sequence ID" value="KAJ7996500.1"/>
    <property type="molecule type" value="Genomic_DNA"/>
</dbReference>
<name>A0ACC2FZ34_DALPE</name>
<keyword evidence="2" id="KW-1185">Reference proteome</keyword>
<accession>A0ACC2FZ34</accession>
<protein>
    <submittedName>
        <fullName evidence="1">Uncharacterized protein</fullName>
    </submittedName>
</protein>
<reference evidence="1" key="1">
    <citation type="submission" date="2021-05" db="EMBL/GenBank/DDBJ databases">
        <authorList>
            <person name="Pan Q."/>
            <person name="Jouanno E."/>
            <person name="Zahm M."/>
            <person name="Klopp C."/>
            <person name="Cabau C."/>
            <person name="Louis A."/>
            <person name="Berthelot C."/>
            <person name="Parey E."/>
            <person name="Roest Crollius H."/>
            <person name="Montfort J."/>
            <person name="Robinson-Rechavi M."/>
            <person name="Bouchez O."/>
            <person name="Lampietro C."/>
            <person name="Lopez Roques C."/>
            <person name="Donnadieu C."/>
            <person name="Postlethwait J."/>
            <person name="Bobe J."/>
            <person name="Dillon D."/>
            <person name="Chandos A."/>
            <person name="von Hippel F."/>
            <person name="Guiguen Y."/>
        </authorList>
    </citation>
    <scope>NUCLEOTIDE SEQUENCE</scope>
    <source>
        <strain evidence="1">YG-Jan2019</strain>
    </source>
</reference>
<organism evidence="1 2">
    <name type="scientific">Dallia pectoralis</name>
    <name type="common">Alaska blackfish</name>
    <dbReference type="NCBI Taxonomy" id="75939"/>
    <lineage>
        <taxon>Eukaryota</taxon>
        <taxon>Metazoa</taxon>
        <taxon>Chordata</taxon>
        <taxon>Craniata</taxon>
        <taxon>Vertebrata</taxon>
        <taxon>Euteleostomi</taxon>
        <taxon>Actinopterygii</taxon>
        <taxon>Neopterygii</taxon>
        <taxon>Teleostei</taxon>
        <taxon>Protacanthopterygii</taxon>
        <taxon>Esociformes</taxon>
        <taxon>Umbridae</taxon>
        <taxon>Dallia</taxon>
    </lineage>
</organism>
<comment type="caution">
    <text evidence="1">The sequence shown here is derived from an EMBL/GenBank/DDBJ whole genome shotgun (WGS) entry which is preliminary data.</text>
</comment>
<gene>
    <name evidence="1" type="ORF">DPEC_G00237700</name>
</gene>
<proteinExistence type="predicted"/>